<proteinExistence type="predicted"/>
<keyword evidence="1" id="KW-0732">Signal</keyword>
<dbReference type="GO" id="GO:0016787">
    <property type="term" value="F:hydrolase activity"/>
    <property type="evidence" value="ECO:0007669"/>
    <property type="project" value="UniProtKB-KW"/>
</dbReference>
<dbReference type="RefSeq" id="WP_152807696.1">
    <property type="nucleotide sequence ID" value="NZ_WHUF01000006.1"/>
</dbReference>
<dbReference type="InterPro" id="IPR001279">
    <property type="entry name" value="Metallo-B-lactamas"/>
</dbReference>
<dbReference type="PANTHER" id="PTHR42951">
    <property type="entry name" value="METALLO-BETA-LACTAMASE DOMAIN-CONTAINING"/>
    <property type="match status" value="1"/>
</dbReference>
<evidence type="ECO:0000313" key="3">
    <source>
        <dbReference type="EMBL" id="MQA22220.1"/>
    </source>
</evidence>
<protein>
    <submittedName>
        <fullName evidence="3">MBL fold metallo-hydrolase</fullName>
    </submittedName>
</protein>
<feature type="domain" description="Metallo-beta-lactamase" evidence="2">
    <location>
        <begin position="57"/>
        <end position="247"/>
    </location>
</feature>
<evidence type="ECO:0000256" key="1">
    <source>
        <dbReference type="SAM" id="SignalP"/>
    </source>
</evidence>
<keyword evidence="4" id="KW-1185">Reference proteome</keyword>
<dbReference type="EMBL" id="WHUF01000006">
    <property type="protein sequence ID" value="MQA22220.1"/>
    <property type="molecule type" value="Genomic_DNA"/>
</dbReference>
<feature type="chain" id="PRO_5033009479" evidence="1">
    <location>
        <begin position="25"/>
        <end position="327"/>
    </location>
</feature>
<dbReference type="InterPro" id="IPR050855">
    <property type="entry name" value="NDM-1-like"/>
</dbReference>
<dbReference type="Pfam" id="PF00753">
    <property type="entry name" value="Lactamase_B"/>
    <property type="match status" value="1"/>
</dbReference>
<dbReference type="SUPFAM" id="SSF56281">
    <property type="entry name" value="Metallo-hydrolase/oxidoreductase"/>
    <property type="match status" value="1"/>
</dbReference>
<dbReference type="PANTHER" id="PTHR42951:SF20">
    <property type="entry name" value="BETA LACTAMASE"/>
    <property type="match status" value="1"/>
</dbReference>
<keyword evidence="3" id="KW-0378">Hydrolase</keyword>
<dbReference type="Gene3D" id="3.60.15.10">
    <property type="entry name" value="Ribonuclease Z/Hydroxyacylglutathione hydrolase-like"/>
    <property type="match status" value="1"/>
</dbReference>
<dbReference type="CDD" id="cd16282">
    <property type="entry name" value="metallo-hydrolase-like_MBL-fold"/>
    <property type="match status" value="1"/>
</dbReference>
<gene>
    <name evidence="3" type="ORF">GEV01_22145</name>
</gene>
<organism evidence="3 4">
    <name type="scientific">Rugamonas rivuli</name>
    <dbReference type="NCBI Taxonomy" id="2743358"/>
    <lineage>
        <taxon>Bacteria</taxon>
        <taxon>Pseudomonadati</taxon>
        <taxon>Pseudomonadota</taxon>
        <taxon>Betaproteobacteria</taxon>
        <taxon>Burkholderiales</taxon>
        <taxon>Oxalobacteraceae</taxon>
        <taxon>Telluria group</taxon>
        <taxon>Rugamonas</taxon>
    </lineage>
</organism>
<name>A0A843SJG4_9BURK</name>
<dbReference type="InterPro" id="IPR036866">
    <property type="entry name" value="RibonucZ/Hydroxyglut_hydro"/>
</dbReference>
<reference evidence="3 4" key="1">
    <citation type="submission" date="2019-10" db="EMBL/GenBank/DDBJ databases">
        <title>Two novel species isolated from a subtropical stream in China.</title>
        <authorList>
            <person name="Lu H."/>
        </authorList>
    </citation>
    <scope>NUCLEOTIDE SEQUENCE [LARGE SCALE GENOMIC DNA]</scope>
    <source>
        <strain evidence="3 4">FT103W</strain>
    </source>
</reference>
<accession>A0A843SJG4</accession>
<sequence length="327" mass="36544">MNHFRRLLSLLLLAALLPVLPAQAAPDIVLKPVKVSPHVYYFQGEAGMASQANKGFMSNAGFVVTPAGVVLYDALATPALGAAMLRAIRLVTKAPLKLVIVGHYHADHFYGLQALRQPGVVIAAHRNGRDYLRSDLARERLAQRRAELAPWVNEQTELVSADRWLDFADGQPWRFELGGLHFRVIDSSGAHSPEDLLMLVEEDHVLFAGDLFFSGRLPYVGDADSKRWLQALDRMLDAQPSVVIPGHGPASRAPRQDMLLTQRYLRYLREQMGNAVQELLSFEEAYARTDWSAFKDYPAFSQANRLNAYGTYLLMEKESLETGKESK</sequence>
<dbReference type="SMART" id="SM00849">
    <property type="entry name" value="Lactamase_B"/>
    <property type="match status" value="1"/>
</dbReference>
<dbReference type="AlphaFoldDB" id="A0A843SJG4"/>
<evidence type="ECO:0000313" key="4">
    <source>
        <dbReference type="Proteomes" id="UP000444318"/>
    </source>
</evidence>
<feature type="signal peptide" evidence="1">
    <location>
        <begin position="1"/>
        <end position="24"/>
    </location>
</feature>
<evidence type="ECO:0000259" key="2">
    <source>
        <dbReference type="SMART" id="SM00849"/>
    </source>
</evidence>
<comment type="caution">
    <text evidence="3">The sequence shown here is derived from an EMBL/GenBank/DDBJ whole genome shotgun (WGS) entry which is preliminary data.</text>
</comment>
<dbReference type="Proteomes" id="UP000444318">
    <property type="component" value="Unassembled WGS sequence"/>
</dbReference>